<sequence>MKNVEERHRGYETQFCSGSTMDAFMCVGYYSQTEIIACIKIENYTMGLGHWVIPFKILPRTSVHEKHGHFCSLMNLLS</sequence>
<proteinExistence type="predicted"/>
<reference evidence="1" key="1">
    <citation type="submission" date="2014-11" db="EMBL/GenBank/DDBJ databases">
        <authorList>
            <person name="Amaro Gonzalez C."/>
        </authorList>
    </citation>
    <scope>NUCLEOTIDE SEQUENCE</scope>
</reference>
<organism evidence="1">
    <name type="scientific">Anguilla anguilla</name>
    <name type="common">European freshwater eel</name>
    <name type="synonym">Muraena anguilla</name>
    <dbReference type="NCBI Taxonomy" id="7936"/>
    <lineage>
        <taxon>Eukaryota</taxon>
        <taxon>Metazoa</taxon>
        <taxon>Chordata</taxon>
        <taxon>Craniata</taxon>
        <taxon>Vertebrata</taxon>
        <taxon>Euteleostomi</taxon>
        <taxon>Actinopterygii</taxon>
        <taxon>Neopterygii</taxon>
        <taxon>Teleostei</taxon>
        <taxon>Anguilliformes</taxon>
        <taxon>Anguillidae</taxon>
        <taxon>Anguilla</taxon>
    </lineage>
</organism>
<accession>A0A0E9PXA4</accession>
<evidence type="ECO:0000313" key="1">
    <source>
        <dbReference type="EMBL" id="JAH08907.1"/>
    </source>
</evidence>
<dbReference type="EMBL" id="GBXM01099670">
    <property type="protein sequence ID" value="JAH08907.1"/>
    <property type="molecule type" value="Transcribed_RNA"/>
</dbReference>
<reference evidence="1" key="2">
    <citation type="journal article" date="2015" name="Fish Shellfish Immunol.">
        <title>Early steps in the European eel (Anguilla anguilla)-Vibrio vulnificus interaction in the gills: Role of the RtxA13 toxin.</title>
        <authorList>
            <person name="Callol A."/>
            <person name="Pajuelo D."/>
            <person name="Ebbesson L."/>
            <person name="Teles M."/>
            <person name="MacKenzie S."/>
            <person name="Amaro C."/>
        </authorList>
    </citation>
    <scope>NUCLEOTIDE SEQUENCE</scope>
</reference>
<protein>
    <submittedName>
        <fullName evidence="1">Uncharacterized protein</fullName>
    </submittedName>
</protein>
<dbReference type="AlphaFoldDB" id="A0A0E9PXA4"/>
<name>A0A0E9PXA4_ANGAN</name>